<sequence length="48" mass="4991">MAERSEALRASMPSGVAARRSDGVLEATRGGAIPGRLVGSRRHPNTGM</sequence>
<accession>A0A8J7YJI4</accession>
<feature type="compositionally biased region" description="Basic residues" evidence="1">
    <location>
        <begin position="39"/>
        <end position="48"/>
    </location>
</feature>
<protein>
    <submittedName>
        <fullName evidence="2">Uncharacterized protein</fullName>
    </submittedName>
</protein>
<gene>
    <name evidence="2" type="ORF">EGD98_12395</name>
</gene>
<dbReference type="AlphaFoldDB" id="A0A8J7YJI4"/>
<keyword evidence="3" id="KW-1185">Reference proteome</keyword>
<reference evidence="2" key="1">
    <citation type="submission" date="2021-06" db="EMBL/GenBank/DDBJ databases">
        <title>Halomicroarcula sp. F24A a new haloarchaeum isolated from saline soil.</title>
        <authorList>
            <person name="Duran-Viseras A."/>
            <person name="Sanchez-Porro C."/>
            <person name="Ventosa A."/>
        </authorList>
    </citation>
    <scope>NUCLEOTIDE SEQUENCE</scope>
    <source>
        <strain evidence="2">F24A</strain>
    </source>
</reference>
<comment type="caution">
    <text evidence="2">The sequence shown here is derived from an EMBL/GenBank/DDBJ whole genome shotgun (WGS) entry which is preliminary data.</text>
</comment>
<organism evidence="2 3">
    <name type="scientific">Haloarcula salinisoli</name>
    <dbReference type="NCBI Taxonomy" id="2487746"/>
    <lineage>
        <taxon>Archaea</taxon>
        <taxon>Methanobacteriati</taxon>
        <taxon>Methanobacteriota</taxon>
        <taxon>Stenosarchaea group</taxon>
        <taxon>Halobacteria</taxon>
        <taxon>Halobacteriales</taxon>
        <taxon>Haloarculaceae</taxon>
        <taxon>Haloarcula</taxon>
    </lineage>
</organism>
<evidence type="ECO:0000256" key="1">
    <source>
        <dbReference type="SAM" id="MobiDB-lite"/>
    </source>
</evidence>
<dbReference type="RefSeq" id="WP_220588688.1">
    <property type="nucleotide sequence ID" value="NZ_RKLQ01000002.1"/>
</dbReference>
<dbReference type="Proteomes" id="UP000783863">
    <property type="component" value="Unassembled WGS sequence"/>
</dbReference>
<evidence type="ECO:0000313" key="3">
    <source>
        <dbReference type="Proteomes" id="UP000783863"/>
    </source>
</evidence>
<evidence type="ECO:0000313" key="2">
    <source>
        <dbReference type="EMBL" id="MBX0304471.1"/>
    </source>
</evidence>
<name>A0A8J7YJI4_9EURY</name>
<feature type="region of interest" description="Disordered" evidence="1">
    <location>
        <begin position="1"/>
        <end position="48"/>
    </location>
</feature>
<dbReference type="EMBL" id="RKLQ01000002">
    <property type="protein sequence ID" value="MBX0304471.1"/>
    <property type="molecule type" value="Genomic_DNA"/>
</dbReference>
<proteinExistence type="predicted"/>